<evidence type="ECO:0000256" key="5">
    <source>
        <dbReference type="ARBA" id="ARBA00023242"/>
    </source>
</evidence>
<keyword evidence="9" id="KW-1185">Reference proteome</keyword>
<dbReference type="InterPro" id="IPR051089">
    <property type="entry name" value="prtT"/>
</dbReference>
<evidence type="ECO:0000256" key="6">
    <source>
        <dbReference type="SAM" id="MobiDB-lite"/>
    </source>
</evidence>
<dbReference type="STRING" id="1306861.A0A4U6XEX2"/>
<dbReference type="CDD" id="cd12148">
    <property type="entry name" value="fungal_TF_MHR"/>
    <property type="match status" value="1"/>
</dbReference>
<dbReference type="PROSITE" id="PS50048">
    <property type="entry name" value="ZN2_CY6_FUNGAL_2"/>
    <property type="match status" value="1"/>
</dbReference>
<protein>
    <recommendedName>
        <fullName evidence="7">Zn(2)-C6 fungal-type domain-containing protein</fullName>
    </recommendedName>
</protein>
<gene>
    <name evidence="8" type="ORF">CTA1_4040</name>
</gene>
<keyword evidence="5" id="KW-0539">Nucleus</keyword>
<organism evidence="8 9">
    <name type="scientific">Colletotrichum tanaceti</name>
    <dbReference type="NCBI Taxonomy" id="1306861"/>
    <lineage>
        <taxon>Eukaryota</taxon>
        <taxon>Fungi</taxon>
        <taxon>Dikarya</taxon>
        <taxon>Ascomycota</taxon>
        <taxon>Pezizomycotina</taxon>
        <taxon>Sordariomycetes</taxon>
        <taxon>Hypocreomycetidae</taxon>
        <taxon>Glomerellales</taxon>
        <taxon>Glomerellaceae</taxon>
        <taxon>Colletotrichum</taxon>
        <taxon>Colletotrichum destructivum species complex</taxon>
    </lineage>
</organism>
<dbReference type="AlphaFoldDB" id="A0A4U6XEX2"/>
<dbReference type="GO" id="GO:0005634">
    <property type="term" value="C:nucleus"/>
    <property type="evidence" value="ECO:0007669"/>
    <property type="project" value="UniProtKB-SubCell"/>
</dbReference>
<comment type="caution">
    <text evidence="8">The sequence shown here is derived from an EMBL/GenBank/DDBJ whole genome shotgun (WGS) entry which is preliminary data.</text>
</comment>
<keyword evidence="3" id="KW-0238">DNA-binding</keyword>
<keyword evidence="4" id="KW-0804">Transcription</keyword>
<evidence type="ECO:0000256" key="3">
    <source>
        <dbReference type="ARBA" id="ARBA00023125"/>
    </source>
</evidence>
<dbReference type="GO" id="GO:0000976">
    <property type="term" value="F:transcription cis-regulatory region binding"/>
    <property type="evidence" value="ECO:0007669"/>
    <property type="project" value="TreeGrafter"/>
</dbReference>
<feature type="region of interest" description="Disordered" evidence="6">
    <location>
        <begin position="135"/>
        <end position="156"/>
    </location>
</feature>
<feature type="region of interest" description="Disordered" evidence="6">
    <location>
        <begin position="58"/>
        <end position="99"/>
    </location>
</feature>
<evidence type="ECO:0000256" key="1">
    <source>
        <dbReference type="ARBA" id="ARBA00004123"/>
    </source>
</evidence>
<dbReference type="PANTHER" id="PTHR31845:SF39">
    <property type="entry name" value="TRANSCRIPTION FACTOR PBCR-RELATED"/>
    <property type="match status" value="1"/>
</dbReference>
<evidence type="ECO:0000313" key="9">
    <source>
        <dbReference type="Proteomes" id="UP000310108"/>
    </source>
</evidence>
<dbReference type="PROSITE" id="PS00463">
    <property type="entry name" value="ZN2_CY6_FUNGAL_1"/>
    <property type="match status" value="1"/>
</dbReference>
<dbReference type="CDD" id="cd00067">
    <property type="entry name" value="GAL4"/>
    <property type="match status" value="1"/>
</dbReference>
<sequence length="695" mass="76634">MESAVDADALSAGATPRQRVANACEACRAAKVKCQTGVQPGICRRCLEFKRECIFRTGPRTRRPRQSRLNQGAPRPPPPPGPSKTFSIDFEMPPADDSDDIENLAARHDKYFEDFLPSSDMESIDVMLGLDDPGSGPYSSLSSPPSSGSGSGSGQSISISNLSLKPQFNLDSAEKLLQTFRVMLKHFPCVALSPDATVMSLSKTKPFLLLAILSTASGSSALQGHTLYDEEFRKVLGLKFVAGGERTLELLQGLLIYTAWYPFHLRPKNRQAFHYVRMAAEILHDLELDHPPYQSAGVSAPLSPGQMDGIRAYLSGYYLVTAHVLPFLQYLCKTTLTDSRFAKAWTRMSQASLPYTSWTATCCDLLERGSVLKGDHTLAWLARLLHITEEASETTKNVPRTEQAKQQAHFMLLGLESQLRDWQSQIPGSLSDVNSIKISVLFTEIFLLAGPVYRLTSASKMGDPSLGPPIPAPRLERCLTLLRSLFDFIVNLDKAALIEMSSIDWGHFIQATIVAIRLSFPLPLCPEWDHARAREQLQFDSYLAKLSTHHEELTPSTKSMDVLSASKVVFAVIKRKYEGRVANIDTPVNKLPRSMRGCPMFDGSLDAYFPIWDQHANQNGTHGLVPPMPDGTLTMANGQPAYADLWTTMTMGWPGGVNDDPNPCLDLTQGQYPTLHLDHPFQETMHLGPSPTGTG</sequence>
<evidence type="ECO:0000256" key="4">
    <source>
        <dbReference type="ARBA" id="ARBA00023163"/>
    </source>
</evidence>
<evidence type="ECO:0000256" key="2">
    <source>
        <dbReference type="ARBA" id="ARBA00023015"/>
    </source>
</evidence>
<accession>A0A4U6XEX2</accession>
<dbReference type="EMBL" id="PJEX01000140">
    <property type="protein sequence ID" value="TKW54398.1"/>
    <property type="molecule type" value="Genomic_DNA"/>
</dbReference>
<name>A0A4U6XEX2_9PEZI</name>
<proteinExistence type="predicted"/>
<evidence type="ECO:0000313" key="8">
    <source>
        <dbReference type="EMBL" id="TKW54398.1"/>
    </source>
</evidence>
<dbReference type="PANTHER" id="PTHR31845">
    <property type="entry name" value="FINGER DOMAIN PROTEIN, PUTATIVE-RELATED"/>
    <property type="match status" value="1"/>
</dbReference>
<dbReference type="SMART" id="SM00066">
    <property type="entry name" value="GAL4"/>
    <property type="match status" value="1"/>
</dbReference>
<dbReference type="GO" id="GO:0008270">
    <property type="term" value="F:zinc ion binding"/>
    <property type="evidence" value="ECO:0007669"/>
    <property type="project" value="InterPro"/>
</dbReference>
<dbReference type="InterPro" id="IPR001138">
    <property type="entry name" value="Zn2Cys6_DnaBD"/>
</dbReference>
<reference evidence="8 9" key="1">
    <citation type="journal article" date="2019" name="PLoS ONE">
        <title>Comparative genome analysis indicates high evolutionary potential of pathogenicity genes in Colletotrichum tanaceti.</title>
        <authorList>
            <person name="Lelwala R.V."/>
            <person name="Korhonen P.K."/>
            <person name="Young N.D."/>
            <person name="Scott J.B."/>
            <person name="Ades P.A."/>
            <person name="Gasser R.B."/>
            <person name="Taylor P.W.J."/>
        </authorList>
    </citation>
    <scope>NUCLEOTIDE SEQUENCE [LARGE SCALE GENOMIC DNA]</scope>
    <source>
        <strain evidence="8">BRIP57314</strain>
    </source>
</reference>
<dbReference type="InterPro" id="IPR036864">
    <property type="entry name" value="Zn2-C6_fun-type_DNA-bd_sf"/>
</dbReference>
<dbReference type="Gene3D" id="4.10.240.10">
    <property type="entry name" value="Zn(2)-C6 fungal-type DNA-binding domain"/>
    <property type="match status" value="1"/>
</dbReference>
<feature type="domain" description="Zn(2)-C6 fungal-type" evidence="7">
    <location>
        <begin position="23"/>
        <end position="55"/>
    </location>
</feature>
<keyword evidence="2" id="KW-0805">Transcription regulation</keyword>
<dbReference type="Proteomes" id="UP000310108">
    <property type="component" value="Unassembled WGS sequence"/>
</dbReference>
<dbReference type="GO" id="GO:0000981">
    <property type="term" value="F:DNA-binding transcription factor activity, RNA polymerase II-specific"/>
    <property type="evidence" value="ECO:0007669"/>
    <property type="project" value="InterPro"/>
</dbReference>
<dbReference type="OrthoDB" id="5424793at2759"/>
<dbReference type="SUPFAM" id="SSF57701">
    <property type="entry name" value="Zn2/Cys6 DNA-binding domain"/>
    <property type="match status" value="1"/>
</dbReference>
<comment type="subcellular location">
    <subcellularLocation>
        <location evidence="1">Nucleus</location>
    </subcellularLocation>
</comment>
<evidence type="ECO:0000259" key="7">
    <source>
        <dbReference type="PROSITE" id="PS50048"/>
    </source>
</evidence>